<name>X1ACK1_9ZZZZ</name>
<evidence type="ECO:0000313" key="1">
    <source>
        <dbReference type="EMBL" id="GAG80175.1"/>
    </source>
</evidence>
<comment type="caution">
    <text evidence="1">The sequence shown here is derived from an EMBL/GenBank/DDBJ whole genome shotgun (WGS) entry which is preliminary data.</text>
</comment>
<protein>
    <submittedName>
        <fullName evidence="1">Uncharacterized protein</fullName>
    </submittedName>
</protein>
<reference evidence="1" key="1">
    <citation type="journal article" date="2014" name="Front. Microbiol.">
        <title>High frequency of phylogenetically diverse reductive dehalogenase-homologous genes in deep subseafloor sedimentary metagenomes.</title>
        <authorList>
            <person name="Kawai M."/>
            <person name="Futagami T."/>
            <person name="Toyoda A."/>
            <person name="Takaki Y."/>
            <person name="Nishi S."/>
            <person name="Hori S."/>
            <person name="Arai W."/>
            <person name="Tsubouchi T."/>
            <person name="Morono Y."/>
            <person name="Uchiyama I."/>
            <person name="Ito T."/>
            <person name="Fujiyama A."/>
            <person name="Inagaki F."/>
            <person name="Takami H."/>
        </authorList>
    </citation>
    <scope>NUCLEOTIDE SEQUENCE</scope>
    <source>
        <strain evidence="1">Expedition CK06-06</strain>
    </source>
</reference>
<organism evidence="1">
    <name type="scientific">marine sediment metagenome</name>
    <dbReference type="NCBI Taxonomy" id="412755"/>
    <lineage>
        <taxon>unclassified sequences</taxon>
        <taxon>metagenomes</taxon>
        <taxon>ecological metagenomes</taxon>
    </lineage>
</organism>
<sequence length="41" mass="5159">GWEDFLLRRLYTYSKFKQAPRYFRGWANRVLDLWKFISENS</sequence>
<dbReference type="EMBL" id="BART01013706">
    <property type="protein sequence ID" value="GAG80175.1"/>
    <property type="molecule type" value="Genomic_DNA"/>
</dbReference>
<gene>
    <name evidence="1" type="ORF">S01H4_27857</name>
</gene>
<accession>X1ACK1</accession>
<proteinExistence type="predicted"/>
<dbReference type="AlphaFoldDB" id="X1ACK1"/>
<feature type="non-terminal residue" evidence="1">
    <location>
        <position position="1"/>
    </location>
</feature>